<dbReference type="CDD" id="cd18809">
    <property type="entry name" value="SF1_C_RecD"/>
    <property type="match status" value="1"/>
</dbReference>
<sequence length="483" mass="54386">MGLKTTSFKQLDYDAILDLSGSYTIPSEDKRFILILLPNTNGNEDCDLSVAINDLLKAAPGLKDDTHSQFIAFRRKDCAMINELCCKHYSDHCTKNSKNRLEFQPGDKVCCTKNGYVTDQNKKYYSEGAGESDRTRVQERERENGATKRDETREKKKIKEQDKERLCNGEIFFIKNDVTEEENGSARRRKERYLTLDDHDGRTLCVSFREIQKECKLQHAWARTIHTFQGSETETVVYVLGNGSVQTWKHVYTAVTRGQKRVYVIARREGMESAIRRRIIPRNTRLGTLAKKLRSQSGPGTPLRPDPGFGSTQTTPQTSIPLRRLLSPDVPPKDASRAPSNCVQAQSNPVLPSMLLRNHPSTAPQADVTDTSLMEDISFSQAYSWSPMDTRSQELFWGQCEEQGVTTETSSTIHDGQMGGALAESSPFKRALSPDRVELVATPFKQHKTEAFDSPLGCSSLQQLSLGTRNRTSSKQLFQDPTT</sequence>
<evidence type="ECO:0000259" key="2">
    <source>
        <dbReference type="Pfam" id="PF13538"/>
    </source>
</evidence>
<feature type="compositionally biased region" description="Polar residues" evidence="1">
    <location>
        <begin position="310"/>
        <end position="320"/>
    </location>
</feature>
<name>A0ABD0W7B8_UMBPY</name>
<dbReference type="Proteomes" id="UP001557470">
    <property type="component" value="Unassembled WGS sequence"/>
</dbReference>
<feature type="region of interest" description="Disordered" evidence="1">
    <location>
        <begin position="463"/>
        <end position="483"/>
    </location>
</feature>
<evidence type="ECO:0000313" key="3">
    <source>
        <dbReference type="EMBL" id="KAL0967249.1"/>
    </source>
</evidence>
<evidence type="ECO:0000256" key="1">
    <source>
        <dbReference type="SAM" id="MobiDB-lite"/>
    </source>
</evidence>
<dbReference type="SUPFAM" id="SSF52540">
    <property type="entry name" value="P-loop containing nucleoside triphosphate hydrolases"/>
    <property type="match status" value="1"/>
</dbReference>
<dbReference type="EMBL" id="JAGEUA010000008">
    <property type="protein sequence ID" value="KAL0967249.1"/>
    <property type="molecule type" value="Genomic_DNA"/>
</dbReference>
<comment type="caution">
    <text evidence="3">The sequence shown here is derived from an EMBL/GenBank/DDBJ whole genome shotgun (WGS) entry which is preliminary data.</text>
</comment>
<dbReference type="InterPro" id="IPR027417">
    <property type="entry name" value="P-loop_NTPase"/>
</dbReference>
<feature type="region of interest" description="Disordered" evidence="1">
    <location>
        <begin position="286"/>
        <end position="345"/>
    </location>
</feature>
<dbReference type="AlphaFoldDB" id="A0ABD0W7B8"/>
<organism evidence="3 4">
    <name type="scientific">Umbra pygmaea</name>
    <name type="common">Eastern mudminnow</name>
    <dbReference type="NCBI Taxonomy" id="75934"/>
    <lineage>
        <taxon>Eukaryota</taxon>
        <taxon>Metazoa</taxon>
        <taxon>Chordata</taxon>
        <taxon>Craniata</taxon>
        <taxon>Vertebrata</taxon>
        <taxon>Euteleostomi</taxon>
        <taxon>Actinopterygii</taxon>
        <taxon>Neopterygii</taxon>
        <taxon>Teleostei</taxon>
        <taxon>Protacanthopterygii</taxon>
        <taxon>Esociformes</taxon>
        <taxon>Umbridae</taxon>
        <taxon>Umbra</taxon>
    </lineage>
</organism>
<evidence type="ECO:0000313" key="4">
    <source>
        <dbReference type="Proteomes" id="UP001557470"/>
    </source>
</evidence>
<feature type="compositionally biased region" description="Polar residues" evidence="1">
    <location>
        <begin position="467"/>
        <end position="483"/>
    </location>
</feature>
<protein>
    <recommendedName>
        <fullName evidence="2">UvrD-like helicase C-terminal domain-containing protein</fullName>
    </recommendedName>
</protein>
<gene>
    <name evidence="3" type="ORF">UPYG_G00249810</name>
</gene>
<reference evidence="3 4" key="1">
    <citation type="submission" date="2024-06" db="EMBL/GenBank/DDBJ databases">
        <authorList>
            <person name="Pan Q."/>
            <person name="Wen M."/>
            <person name="Jouanno E."/>
            <person name="Zahm M."/>
            <person name="Klopp C."/>
            <person name="Cabau C."/>
            <person name="Louis A."/>
            <person name="Berthelot C."/>
            <person name="Parey E."/>
            <person name="Roest Crollius H."/>
            <person name="Montfort J."/>
            <person name="Robinson-Rechavi M."/>
            <person name="Bouchez O."/>
            <person name="Lampietro C."/>
            <person name="Lopez Roques C."/>
            <person name="Donnadieu C."/>
            <person name="Postlethwait J."/>
            <person name="Bobe J."/>
            <person name="Verreycken H."/>
            <person name="Guiguen Y."/>
        </authorList>
    </citation>
    <scope>NUCLEOTIDE SEQUENCE [LARGE SCALE GENOMIC DNA]</scope>
    <source>
        <strain evidence="3">Up_M1</strain>
        <tissue evidence="3">Testis</tissue>
    </source>
</reference>
<accession>A0ABD0W7B8</accession>
<keyword evidence="4" id="KW-1185">Reference proteome</keyword>
<feature type="domain" description="UvrD-like helicase C-terminal" evidence="2">
    <location>
        <begin position="219"/>
        <end position="265"/>
    </location>
</feature>
<dbReference type="InterPro" id="IPR027785">
    <property type="entry name" value="UvrD-like_helicase_C"/>
</dbReference>
<dbReference type="Pfam" id="PF13538">
    <property type="entry name" value="UvrD_C_2"/>
    <property type="match status" value="1"/>
</dbReference>
<dbReference type="Gene3D" id="2.30.30.940">
    <property type="match status" value="1"/>
</dbReference>
<feature type="region of interest" description="Disordered" evidence="1">
    <location>
        <begin position="123"/>
        <end position="157"/>
    </location>
</feature>
<proteinExistence type="predicted"/>
<dbReference type="Gene3D" id="3.40.50.300">
    <property type="entry name" value="P-loop containing nucleotide triphosphate hydrolases"/>
    <property type="match status" value="1"/>
</dbReference>